<gene>
    <name evidence="1" type="ORF">AA314_00368</name>
</gene>
<proteinExistence type="predicted"/>
<dbReference type="RefSeq" id="WP_211276464.1">
    <property type="nucleotide sequence ID" value="NZ_CP011509.1"/>
</dbReference>
<protein>
    <submittedName>
        <fullName evidence="1">Uncharacterized protein</fullName>
    </submittedName>
</protein>
<dbReference type="Proteomes" id="UP000035579">
    <property type="component" value="Chromosome"/>
</dbReference>
<dbReference type="EMBL" id="CP011509">
    <property type="protein sequence ID" value="AKI98741.1"/>
    <property type="molecule type" value="Genomic_DNA"/>
</dbReference>
<organism evidence="1 2">
    <name type="scientific">Archangium gephyra</name>
    <dbReference type="NCBI Taxonomy" id="48"/>
    <lineage>
        <taxon>Bacteria</taxon>
        <taxon>Pseudomonadati</taxon>
        <taxon>Myxococcota</taxon>
        <taxon>Myxococcia</taxon>
        <taxon>Myxococcales</taxon>
        <taxon>Cystobacterineae</taxon>
        <taxon>Archangiaceae</taxon>
        <taxon>Archangium</taxon>
    </lineage>
</organism>
<sequence length="45" mass="4577">MSAPPPGDLPGPMGGVVPASELQRTELAALADLFAVVVNDSKTWA</sequence>
<dbReference type="KEGG" id="age:AA314_00368"/>
<dbReference type="AlphaFoldDB" id="A0AAC8TAF0"/>
<reference evidence="1 2" key="1">
    <citation type="submission" date="2015-05" db="EMBL/GenBank/DDBJ databases">
        <title>Genome assembly of Archangium gephyra DSM 2261.</title>
        <authorList>
            <person name="Sharma G."/>
            <person name="Subramanian S."/>
        </authorList>
    </citation>
    <scope>NUCLEOTIDE SEQUENCE [LARGE SCALE GENOMIC DNA]</scope>
    <source>
        <strain evidence="1 2">DSM 2261</strain>
    </source>
</reference>
<evidence type="ECO:0000313" key="2">
    <source>
        <dbReference type="Proteomes" id="UP000035579"/>
    </source>
</evidence>
<accession>A0AAC8TAF0</accession>
<evidence type="ECO:0000313" key="1">
    <source>
        <dbReference type="EMBL" id="AKI98741.1"/>
    </source>
</evidence>
<name>A0AAC8TAF0_9BACT</name>